<dbReference type="FunFam" id="1.25.40.10:FF:000488">
    <property type="entry name" value="Pentatricopeptide repeat-containing protein, mitochondrial"/>
    <property type="match status" value="1"/>
</dbReference>
<feature type="repeat" description="PPR" evidence="4">
    <location>
        <begin position="290"/>
        <end position="324"/>
    </location>
</feature>
<evidence type="ECO:0000313" key="7">
    <source>
        <dbReference type="Proteomes" id="UP000824469"/>
    </source>
</evidence>
<comment type="caution">
    <text evidence="6">The sequence shown here is derived from an EMBL/GenBank/DDBJ whole genome shotgun (WGS) entry which is preliminary data.</text>
</comment>
<feature type="non-terminal residue" evidence="6">
    <location>
        <position position="757"/>
    </location>
</feature>
<dbReference type="FunFam" id="1.25.40.10:FF:000031">
    <property type="entry name" value="Pentatricopeptide repeat-containing protein mitochondrial"/>
    <property type="match status" value="1"/>
</dbReference>
<dbReference type="NCBIfam" id="TIGR00756">
    <property type="entry name" value="PPR"/>
    <property type="match status" value="8"/>
</dbReference>
<dbReference type="Pfam" id="PF01535">
    <property type="entry name" value="PPR"/>
    <property type="match status" value="4"/>
</dbReference>
<dbReference type="Pfam" id="PF13041">
    <property type="entry name" value="PPR_2"/>
    <property type="match status" value="5"/>
</dbReference>
<accession>A0AA38L9R2</accession>
<dbReference type="SUPFAM" id="SSF48452">
    <property type="entry name" value="TPR-like"/>
    <property type="match status" value="1"/>
</dbReference>
<dbReference type="GO" id="GO:0009451">
    <property type="term" value="P:RNA modification"/>
    <property type="evidence" value="ECO:0007669"/>
    <property type="project" value="InterPro"/>
</dbReference>
<evidence type="ECO:0000256" key="3">
    <source>
        <dbReference type="ARBA" id="ARBA00022946"/>
    </source>
</evidence>
<dbReference type="PROSITE" id="PS51375">
    <property type="entry name" value="PPR"/>
    <property type="match status" value="9"/>
</dbReference>
<evidence type="ECO:0000259" key="5">
    <source>
        <dbReference type="Pfam" id="PF14432"/>
    </source>
</evidence>
<protein>
    <recommendedName>
        <fullName evidence="5">DYW domain-containing protein</fullName>
    </recommendedName>
</protein>
<evidence type="ECO:0000313" key="6">
    <source>
        <dbReference type="EMBL" id="KAH9317133.1"/>
    </source>
</evidence>
<dbReference type="FunFam" id="1.25.40.10:FF:000454">
    <property type="entry name" value="Pentatricopeptide repeat-containing protein At3g47530"/>
    <property type="match status" value="1"/>
</dbReference>
<dbReference type="OMA" id="AYHGMVA"/>
<evidence type="ECO:0000256" key="1">
    <source>
        <dbReference type="ARBA" id="ARBA00006643"/>
    </source>
</evidence>
<reference evidence="6 7" key="1">
    <citation type="journal article" date="2021" name="Nat. Plants">
        <title>The Taxus genome provides insights into paclitaxel biosynthesis.</title>
        <authorList>
            <person name="Xiong X."/>
            <person name="Gou J."/>
            <person name="Liao Q."/>
            <person name="Li Y."/>
            <person name="Zhou Q."/>
            <person name="Bi G."/>
            <person name="Li C."/>
            <person name="Du R."/>
            <person name="Wang X."/>
            <person name="Sun T."/>
            <person name="Guo L."/>
            <person name="Liang H."/>
            <person name="Lu P."/>
            <person name="Wu Y."/>
            <person name="Zhang Z."/>
            <person name="Ro D.K."/>
            <person name="Shang Y."/>
            <person name="Huang S."/>
            <person name="Yan J."/>
        </authorList>
    </citation>
    <scope>NUCLEOTIDE SEQUENCE [LARGE SCALE GENOMIC DNA]</scope>
    <source>
        <strain evidence="6">Ta-2019</strain>
    </source>
</reference>
<dbReference type="InterPro" id="IPR002885">
    <property type="entry name" value="PPR_rpt"/>
</dbReference>
<organism evidence="6 7">
    <name type="scientific">Taxus chinensis</name>
    <name type="common">Chinese yew</name>
    <name type="synonym">Taxus wallichiana var. chinensis</name>
    <dbReference type="NCBI Taxonomy" id="29808"/>
    <lineage>
        <taxon>Eukaryota</taxon>
        <taxon>Viridiplantae</taxon>
        <taxon>Streptophyta</taxon>
        <taxon>Embryophyta</taxon>
        <taxon>Tracheophyta</taxon>
        <taxon>Spermatophyta</taxon>
        <taxon>Pinopsida</taxon>
        <taxon>Pinidae</taxon>
        <taxon>Conifers II</taxon>
        <taxon>Cupressales</taxon>
        <taxon>Taxaceae</taxon>
        <taxon>Taxus</taxon>
    </lineage>
</organism>
<dbReference type="InterPro" id="IPR032867">
    <property type="entry name" value="DYW_dom"/>
</dbReference>
<feature type="repeat" description="PPR" evidence="4">
    <location>
        <begin position="629"/>
        <end position="663"/>
    </location>
</feature>
<dbReference type="Proteomes" id="UP000824469">
    <property type="component" value="Unassembled WGS sequence"/>
</dbReference>
<keyword evidence="7" id="KW-1185">Reference proteome</keyword>
<dbReference type="Pfam" id="PF14432">
    <property type="entry name" value="DYW_deaminase"/>
    <property type="match status" value="1"/>
</dbReference>
<dbReference type="Pfam" id="PF20431">
    <property type="entry name" value="E_motif"/>
    <property type="match status" value="1"/>
</dbReference>
<feature type="repeat" description="PPR" evidence="4">
    <location>
        <begin position="88"/>
        <end position="122"/>
    </location>
</feature>
<feature type="repeat" description="PPR" evidence="4">
    <location>
        <begin position="492"/>
        <end position="526"/>
    </location>
</feature>
<feature type="repeat" description="PPR" evidence="4">
    <location>
        <begin position="360"/>
        <end position="390"/>
    </location>
</feature>
<dbReference type="Gene3D" id="1.25.40.10">
    <property type="entry name" value="Tetratricopeptide repeat domain"/>
    <property type="match status" value="5"/>
</dbReference>
<dbReference type="GO" id="GO:0003723">
    <property type="term" value="F:RNA binding"/>
    <property type="evidence" value="ECO:0007669"/>
    <property type="project" value="InterPro"/>
</dbReference>
<comment type="similarity">
    <text evidence="1">Belongs to the PPR family. PCMP-H subfamily.</text>
</comment>
<dbReference type="PANTHER" id="PTHR47926">
    <property type="entry name" value="PENTATRICOPEPTIDE REPEAT-CONTAINING PROTEIN"/>
    <property type="match status" value="1"/>
</dbReference>
<feature type="domain" description="DYW" evidence="5">
    <location>
        <begin position="707"/>
        <end position="757"/>
    </location>
</feature>
<keyword evidence="2" id="KW-0677">Repeat</keyword>
<dbReference type="FunFam" id="1.25.40.10:FF:000196">
    <property type="entry name" value="Pentatricopeptide repeat-containing protein At4g14850"/>
    <property type="match status" value="1"/>
</dbReference>
<evidence type="ECO:0000256" key="4">
    <source>
        <dbReference type="PROSITE-ProRule" id="PRU00708"/>
    </source>
</evidence>
<dbReference type="InterPro" id="IPR011990">
    <property type="entry name" value="TPR-like_helical_dom_sf"/>
</dbReference>
<dbReference type="InterPro" id="IPR046848">
    <property type="entry name" value="E_motif"/>
</dbReference>
<feature type="non-terminal residue" evidence="6">
    <location>
        <position position="1"/>
    </location>
</feature>
<feature type="repeat" description="PPR" evidence="4">
    <location>
        <begin position="57"/>
        <end position="87"/>
    </location>
</feature>
<feature type="repeat" description="PPR" evidence="4">
    <location>
        <begin position="461"/>
        <end position="491"/>
    </location>
</feature>
<proteinExistence type="inferred from homology"/>
<gene>
    <name evidence="6" type="ORF">KI387_018902</name>
</gene>
<sequence>VCIDTKNIAEGQLVYCDMIEAGYKPVILKGNRLVHLYFTSGKPENAREVFDKMPERDGFTWNTMIAGYAKCGMLEEACDMFKKHPEKNSISWSSLITGFARHGCGMKAMELFRQMRKGGMMPDEYTFGSILRACAGNSAILQGEQTHAYIIKAKLGLNVDLASSLVDMYAKCRRIKDARQLFDRISERDAVLWTSLISGYAHNGKGEQALELFRDMIYAGEHCNQFTYSSVLVACADLVALESGRQIHSYILRIGFEINSFVWSSFVVMYSKCGSLEDAHKMLGDVQGGEEVSCNAMIAGYTQHGCGAKALKLFSQMHMAGMKVDQFTFPTILNACSDLPALDHGKQIHASIMKTGFESNIYVGNALVNMYAKCQSLDDAYKVFDSMLERDVVSWTAMIGAYVQNGNSEEVLKLFCQMREAGITPDEFNFSSVLSACASLSALEQGKQVHALATRSKSGYHLSVHNSLVTMYAKCGGIEEAYLMFKEMPSRDLVSWTSIIVGYAQNGRGKDALELYKKMLLEGLKPDHVSFVGVLFACSHAGLVKEGRYFFNSMSHDYGITPQTQHYACMIDLLGRAGNMDEAEDLVVKMPVKPDAVVWKSILAACRIHKNTKLGTLAAESLFELEPQNSAPYVLLSNLYAAAGRWDDVAKVRKMMRDRGVIKEPGCSWIEVKNRVHSFVVEDRRHPQTVEIYKMLDTLAKQISDAGYVADTNFVLHDVEEEHKKYALSYHSEKLAVAFGLISMPSGTPIRIVKNLR</sequence>
<dbReference type="FunFam" id="1.25.40.10:FF:000344">
    <property type="entry name" value="Pentatricopeptide repeat-containing protein"/>
    <property type="match status" value="1"/>
</dbReference>
<keyword evidence="3" id="KW-0809">Transit peptide</keyword>
<name>A0AA38L9R2_TAXCH</name>
<dbReference type="AlphaFoldDB" id="A0AA38L9R2"/>
<feature type="repeat" description="PPR" evidence="4">
    <location>
        <begin position="189"/>
        <end position="223"/>
    </location>
</feature>
<feature type="repeat" description="PPR" evidence="4">
    <location>
        <begin position="391"/>
        <end position="425"/>
    </location>
</feature>
<dbReference type="InterPro" id="IPR046960">
    <property type="entry name" value="PPR_At4g14850-like_plant"/>
</dbReference>
<dbReference type="GO" id="GO:0008270">
    <property type="term" value="F:zinc ion binding"/>
    <property type="evidence" value="ECO:0007669"/>
    <property type="project" value="InterPro"/>
</dbReference>
<evidence type="ECO:0000256" key="2">
    <source>
        <dbReference type="ARBA" id="ARBA00022737"/>
    </source>
</evidence>
<dbReference type="EMBL" id="JAHRHJ020000004">
    <property type="protein sequence ID" value="KAH9317133.1"/>
    <property type="molecule type" value="Genomic_DNA"/>
</dbReference>